<dbReference type="PRINTS" id="PR00480">
    <property type="entry name" value="ASTACIN"/>
</dbReference>
<feature type="active site" evidence="14">
    <location>
        <position position="125"/>
    </location>
</feature>
<dbReference type="CDD" id="cd00041">
    <property type="entry name" value="CUB"/>
    <property type="match status" value="1"/>
</dbReference>
<evidence type="ECO:0000259" key="17">
    <source>
        <dbReference type="PROSITE" id="PS51864"/>
    </source>
</evidence>
<evidence type="ECO:0000256" key="12">
    <source>
        <dbReference type="PIRNR" id="PIRNR036365"/>
    </source>
</evidence>
<keyword evidence="5 14" id="KW-0479">Metal-binding</keyword>
<protein>
    <recommendedName>
        <fullName evidence="12">Zinc metalloproteinase</fullName>
    </recommendedName>
</protein>
<dbReference type="GO" id="GO:0018996">
    <property type="term" value="P:molting cycle, collagen and cuticulin-based cuticle"/>
    <property type="evidence" value="ECO:0007669"/>
    <property type="project" value="InterPro"/>
</dbReference>
<evidence type="ECO:0000256" key="1">
    <source>
        <dbReference type="ARBA" id="ARBA00004613"/>
    </source>
</evidence>
<dbReference type="Gene3D" id="3.40.390.10">
    <property type="entry name" value="Collagenase (Catalytic Domain)"/>
    <property type="match status" value="1"/>
</dbReference>
<feature type="domain" description="CUB" evidence="16">
    <location>
        <begin position="275"/>
        <end position="389"/>
    </location>
</feature>
<evidence type="ECO:0000256" key="3">
    <source>
        <dbReference type="ARBA" id="ARBA00022536"/>
    </source>
</evidence>
<dbReference type="InterPro" id="IPR017050">
    <property type="entry name" value="Metallopeptidase_nem"/>
</dbReference>
<dbReference type="SMART" id="SM00042">
    <property type="entry name" value="CUB"/>
    <property type="match status" value="1"/>
</dbReference>
<evidence type="ECO:0000256" key="13">
    <source>
        <dbReference type="PROSITE-ProRule" id="PRU00059"/>
    </source>
</evidence>
<dbReference type="InterPro" id="IPR006026">
    <property type="entry name" value="Peptidase_Metallo"/>
</dbReference>
<feature type="domain" description="Peptidase M12A" evidence="17">
    <location>
        <begin position="31"/>
        <end position="228"/>
    </location>
</feature>
<keyword evidence="11" id="KW-0325">Glycoprotein</keyword>
<dbReference type="GO" id="GO:0008270">
    <property type="term" value="F:zinc ion binding"/>
    <property type="evidence" value="ECO:0007669"/>
    <property type="project" value="UniProtKB-UniRule"/>
</dbReference>
<dbReference type="PANTHER" id="PTHR10127">
    <property type="entry name" value="DISCOIDIN, CUB, EGF, LAMININ , AND ZINC METALLOPROTEASE DOMAIN CONTAINING"/>
    <property type="match status" value="1"/>
</dbReference>
<dbReference type="GO" id="GO:0004222">
    <property type="term" value="F:metalloendopeptidase activity"/>
    <property type="evidence" value="ECO:0007669"/>
    <property type="project" value="UniProtKB-UniRule"/>
</dbReference>
<dbReference type="AlphaFoldDB" id="A0A914C0I2"/>
<comment type="caution">
    <text evidence="13">Lacks conserved residue(s) required for the propagation of feature annotation.</text>
</comment>
<dbReference type="PROSITE" id="PS51864">
    <property type="entry name" value="ASTACIN"/>
    <property type="match status" value="1"/>
</dbReference>
<dbReference type="SMART" id="SM00235">
    <property type="entry name" value="ZnMc"/>
    <property type="match status" value="1"/>
</dbReference>
<dbReference type="PANTHER" id="PTHR10127:SF849">
    <property type="entry name" value="ZINC METALLOPROTEINASE NAS-36"/>
    <property type="match status" value="1"/>
</dbReference>
<evidence type="ECO:0000256" key="8">
    <source>
        <dbReference type="ARBA" id="ARBA00022833"/>
    </source>
</evidence>
<dbReference type="SMART" id="SM00209">
    <property type="entry name" value="TSP1"/>
    <property type="match status" value="1"/>
</dbReference>
<evidence type="ECO:0000256" key="7">
    <source>
        <dbReference type="ARBA" id="ARBA00022801"/>
    </source>
</evidence>
<dbReference type="PIRSF" id="PIRSF036365">
    <property type="entry name" value="Astacin_nematoda"/>
    <property type="match status" value="1"/>
</dbReference>
<dbReference type="GO" id="GO:0005576">
    <property type="term" value="C:extracellular region"/>
    <property type="evidence" value="ECO:0007669"/>
    <property type="project" value="UniProtKB-SubCell"/>
</dbReference>
<keyword evidence="2 12" id="KW-0964">Secreted</keyword>
<dbReference type="InterPro" id="IPR036383">
    <property type="entry name" value="TSP1_rpt_sf"/>
</dbReference>
<evidence type="ECO:0000259" key="16">
    <source>
        <dbReference type="PROSITE" id="PS01180"/>
    </source>
</evidence>
<keyword evidence="6" id="KW-0732">Signal</keyword>
<evidence type="ECO:0000313" key="19">
    <source>
        <dbReference type="WBParaSite" id="ACRNAN_Path_1440.g5640.t1"/>
    </source>
</evidence>
<feature type="binding site" evidence="14">
    <location>
        <position position="124"/>
    </location>
    <ligand>
        <name>Zn(2+)</name>
        <dbReference type="ChEBI" id="CHEBI:29105"/>
        <note>catalytic</note>
    </ligand>
</feature>
<dbReference type="InterPro" id="IPR035914">
    <property type="entry name" value="Sperma_CUB_dom_sf"/>
</dbReference>
<dbReference type="CDD" id="cd04280">
    <property type="entry name" value="ZnMc_astacin_like"/>
    <property type="match status" value="1"/>
</dbReference>
<keyword evidence="4 14" id="KW-0645">Protease</keyword>
<evidence type="ECO:0000313" key="18">
    <source>
        <dbReference type="Proteomes" id="UP000887540"/>
    </source>
</evidence>
<keyword evidence="3" id="KW-0245">EGF-like domain</keyword>
<dbReference type="FunFam" id="3.40.390.10:FF:000028">
    <property type="entry name" value="Zinc metalloproteinase"/>
    <property type="match status" value="1"/>
</dbReference>
<evidence type="ECO:0000256" key="6">
    <source>
        <dbReference type="ARBA" id="ARBA00022729"/>
    </source>
</evidence>
<dbReference type="PROSITE" id="PS01180">
    <property type="entry name" value="CUB"/>
    <property type="match status" value="1"/>
</dbReference>
<proteinExistence type="predicted"/>
<sequence length="519" mass="58846">MEPYLFEGDIFLSEKQALSILMRLEGARNYRSLSSDPDAIWTQLPIKYRFHESLGKFETSQIMEAVNYWQNNTCIRFEHVIEEPAGDFIEFFKGQGCYSTIGRLGGRQGISIGEGCERMGVIEHEIGHALGLWHEQSRPDANEYVKVEKDFVLHSYLCDFQRRGSDEIQTLGIPYDYGSVMHYGSTAFSIDGSSRTLITLDPLYQNTIGQREKLSFYDIRIINEAYCSDKCSKSQSIKCMNGGYNHPNNCLQCICPRGYGGIHCDSNQEPKNADCGGMLKATSDWTYLESPGYSDEGYTENQECNWLIDSSHNHRIEIEFVDQFSFLCSNICLDYVEIKLSKDQKNTGPRFCCDEKPKESFISEGSQIVVIFRTQATQDIGFRLRFRTTTNPYKPVRISEEITKSESPSHPSLKRDPDGLTEWGRWSECSRPCGGCGIQSRIRNCEADSCSICNLNACPINANCHRLLFLNRLCDKGVCTNAADELASCNEPSCCPPFFYSDGKCIRDSPKAYTNIENQ</sequence>
<feature type="binding site" evidence="14">
    <location>
        <position position="134"/>
    </location>
    <ligand>
        <name>Zn(2+)</name>
        <dbReference type="ChEBI" id="CHEBI:29105"/>
        <note>catalytic</note>
    </ligand>
</feature>
<evidence type="ECO:0000256" key="4">
    <source>
        <dbReference type="ARBA" id="ARBA00022670"/>
    </source>
</evidence>
<evidence type="ECO:0000256" key="9">
    <source>
        <dbReference type="ARBA" id="ARBA00023049"/>
    </source>
</evidence>
<dbReference type="Gene3D" id="2.60.120.290">
    <property type="entry name" value="Spermadhesin, CUB domain"/>
    <property type="match status" value="1"/>
</dbReference>
<dbReference type="PROSITE" id="PS01186">
    <property type="entry name" value="EGF_2"/>
    <property type="match status" value="1"/>
</dbReference>
<keyword evidence="10" id="KW-1015">Disulfide bond</keyword>
<dbReference type="InterPro" id="IPR001506">
    <property type="entry name" value="Peptidase_M12A"/>
</dbReference>
<evidence type="ECO:0000256" key="5">
    <source>
        <dbReference type="ARBA" id="ARBA00022723"/>
    </source>
</evidence>
<accession>A0A914C0I2</accession>
<dbReference type="InterPro" id="IPR000742">
    <property type="entry name" value="EGF"/>
</dbReference>
<evidence type="ECO:0000256" key="15">
    <source>
        <dbReference type="RuleBase" id="RU361183"/>
    </source>
</evidence>
<keyword evidence="9 14" id="KW-0482">Metalloprotease</keyword>
<name>A0A914C0I2_9BILA</name>
<dbReference type="WBParaSite" id="ACRNAN_Path_1440.g5640.t1">
    <property type="protein sequence ID" value="ACRNAN_Path_1440.g5640.t1"/>
    <property type="gene ID" value="ACRNAN_Path_1440.g5640"/>
</dbReference>
<comment type="subcellular location">
    <subcellularLocation>
        <location evidence="1 12">Secreted</location>
    </subcellularLocation>
</comment>
<dbReference type="InterPro" id="IPR000859">
    <property type="entry name" value="CUB_dom"/>
</dbReference>
<evidence type="ECO:0000256" key="10">
    <source>
        <dbReference type="ARBA" id="ARBA00023157"/>
    </source>
</evidence>
<feature type="binding site" evidence="14">
    <location>
        <position position="128"/>
    </location>
    <ligand>
        <name>Zn(2+)</name>
        <dbReference type="ChEBI" id="CHEBI:29105"/>
        <note>catalytic</note>
    </ligand>
</feature>
<dbReference type="GO" id="GO:0006508">
    <property type="term" value="P:proteolysis"/>
    <property type="evidence" value="ECO:0007669"/>
    <property type="project" value="UniProtKB-KW"/>
</dbReference>
<dbReference type="Pfam" id="PF00431">
    <property type="entry name" value="CUB"/>
    <property type="match status" value="1"/>
</dbReference>
<comment type="cofactor">
    <cofactor evidence="14 15">
        <name>Zn(2+)</name>
        <dbReference type="ChEBI" id="CHEBI:29105"/>
    </cofactor>
    <text evidence="14 15">Binds 1 zinc ion per subunit.</text>
</comment>
<dbReference type="InterPro" id="IPR000884">
    <property type="entry name" value="TSP1_rpt"/>
</dbReference>
<dbReference type="InterPro" id="IPR024079">
    <property type="entry name" value="MetalloPept_cat_dom_sf"/>
</dbReference>
<organism evidence="18 19">
    <name type="scientific">Acrobeloides nanus</name>
    <dbReference type="NCBI Taxonomy" id="290746"/>
    <lineage>
        <taxon>Eukaryota</taxon>
        <taxon>Metazoa</taxon>
        <taxon>Ecdysozoa</taxon>
        <taxon>Nematoda</taxon>
        <taxon>Chromadorea</taxon>
        <taxon>Rhabditida</taxon>
        <taxon>Tylenchina</taxon>
        <taxon>Cephalobomorpha</taxon>
        <taxon>Cephaloboidea</taxon>
        <taxon>Cephalobidae</taxon>
        <taxon>Acrobeloides</taxon>
    </lineage>
</organism>
<keyword evidence="7 14" id="KW-0378">Hydrolase</keyword>
<keyword evidence="8 14" id="KW-0862">Zinc</keyword>
<evidence type="ECO:0000256" key="11">
    <source>
        <dbReference type="ARBA" id="ARBA00023180"/>
    </source>
</evidence>
<dbReference type="SUPFAM" id="SSF49854">
    <property type="entry name" value="Spermadhesin, CUB domain"/>
    <property type="match status" value="1"/>
</dbReference>
<evidence type="ECO:0000256" key="2">
    <source>
        <dbReference type="ARBA" id="ARBA00022525"/>
    </source>
</evidence>
<reference evidence="19" key="1">
    <citation type="submission" date="2022-11" db="UniProtKB">
        <authorList>
            <consortium name="WormBaseParasite"/>
        </authorList>
    </citation>
    <scope>IDENTIFICATION</scope>
</reference>
<evidence type="ECO:0000256" key="14">
    <source>
        <dbReference type="PROSITE-ProRule" id="PRU01211"/>
    </source>
</evidence>
<dbReference type="Proteomes" id="UP000887540">
    <property type="component" value="Unplaced"/>
</dbReference>
<dbReference type="PROSITE" id="PS50092">
    <property type="entry name" value="TSP1"/>
    <property type="match status" value="1"/>
</dbReference>
<dbReference type="Gene3D" id="2.20.100.10">
    <property type="entry name" value="Thrombospondin type-1 (TSP1) repeat"/>
    <property type="match status" value="1"/>
</dbReference>
<dbReference type="Pfam" id="PF01400">
    <property type="entry name" value="Astacin"/>
    <property type="match status" value="1"/>
</dbReference>
<dbReference type="InterPro" id="IPR034035">
    <property type="entry name" value="Astacin-like_dom"/>
</dbReference>
<dbReference type="SUPFAM" id="SSF55486">
    <property type="entry name" value="Metalloproteases ('zincins'), catalytic domain"/>
    <property type="match status" value="1"/>
</dbReference>
<keyword evidence="18" id="KW-1185">Reference proteome</keyword>